<dbReference type="EMBL" id="CP118733">
    <property type="protein sequence ID" value="WNY46995.1"/>
    <property type="molecule type" value="Genomic_DNA"/>
</dbReference>
<proteinExistence type="predicted"/>
<dbReference type="NCBIfam" id="NF040525">
    <property type="entry name" value="SrtB_LPKTxSAVK"/>
    <property type="match status" value="1"/>
</dbReference>
<name>A0AA96VRL9_9STRE</name>
<dbReference type="AlphaFoldDB" id="A0AA96VRL9"/>
<dbReference type="InterPro" id="IPR009835">
    <property type="entry name" value="SrtB"/>
</dbReference>
<dbReference type="SUPFAM" id="SSF63817">
    <property type="entry name" value="Sortase"/>
    <property type="match status" value="1"/>
</dbReference>
<dbReference type="KEGG" id="ssuv:PXH68_08975"/>
<organism evidence="2 3">
    <name type="scientific">Streptococcus suivaginalis</name>
    <dbReference type="NCBI Taxonomy" id="3028082"/>
    <lineage>
        <taxon>Bacteria</taxon>
        <taxon>Bacillati</taxon>
        <taxon>Bacillota</taxon>
        <taxon>Bacilli</taxon>
        <taxon>Lactobacillales</taxon>
        <taxon>Streptococcaceae</taxon>
        <taxon>Streptococcus</taxon>
    </lineage>
</organism>
<evidence type="ECO:0000313" key="2">
    <source>
        <dbReference type="EMBL" id="WNY46995.1"/>
    </source>
</evidence>
<dbReference type="CDD" id="cd05826">
    <property type="entry name" value="Sortase_B"/>
    <property type="match status" value="1"/>
</dbReference>
<evidence type="ECO:0000313" key="3">
    <source>
        <dbReference type="Proteomes" id="UP001304088"/>
    </source>
</evidence>
<dbReference type="Gene3D" id="2.40.260.10">
    <property type="entry name" value="Sortase"/>
    <property type="match status" value="1"/>
</dbReference>
<sequence>MKRSKVLPLLLGLLALVSLAFISFTLLSTQTSQVERTQSSVTKSSSQAEKPPSSYQVSEEEKANLASQFASLQAINPETIAYIYAPGTMLDEPVVQTGDNATYLSKTFDGGYDPYMGTVFMDMDNRSDFSDQLTWLFGHARGTAVPDHRMFNDVNFYDNQEYFDQHPYIVIQTPERIYYYQAAFLIIVPETTAFYRTSFEDDKQFVTQLAMVSRDAVTRNPSITIQSTDRYIVLSTCREEDVTIRANLYCRQIPDSEMVEFLKNHQSELVYQATR</sequence>
<dbReference type="RefSeq" id="WP_208561883.1">
    <property type="nucleotide sequence ID" value="NZ_CP118733.1"/>
</dbReference>
<dbReference type="InterPro" id="IPR023365">
    <property type="entry name" value="Sortase_dom-sf"/>
</dbReference>
<feature type="region of interest" description="Disordered" evidence="1">
    <location>
        <begin position="35"/>
        <end position="54"/>
    </location>
</feature>
<protein>
    <submittedName>
        <fullName evidence="2">Class B sortase, LPKTxAVK-specific</fullName>
    </submittedName>
</protein>
<reference evidence="2 3" key="1">
    <citation type="submission" date="2023-02" db="EMBL/GenBank/DDBJ databases">
        <title>Streptococcus sp. Genome Sequencing and Assembly.</title>
        <authorList>
            <person name="Shore S.M."/>
            <person name="Nicholson T.L."/>
        </authorList>
    </citation>
    <scope>NUCLEOTIDE SEQUENCE [LARGE SCALE GENOMIC DNA]</scope>
    <source>
        <strain evidence="2 3">29896</strain>
    </source>
</reference>
<dbReference type="NCBIfam" id="TIGR03064">
    <property type="entry name" value="sortase_srtB"/>
    <property type="match status" value="1"/>
</dbReference>
<gene>
    <name evidence="2" type="primary">srtB</name>
    <name evidence="2" type="ORF">PXH68_08975</name>
</gene>
<accession>A0AA96VRL9</accession>
<dbReference type="Proteomes" id="UP001304088">
    <property type="component" value="Chromosome"/>
</dbReference>
<evidence type="ECO:0000256" key="1">
    <source>
        <dbReference type="SAM" id="MobiDB-lite"/>
    </source>
</evidence>
<keyword evidence="3" id="KW-1185">Reference proteome</keyword>